<sequence>MSVASLRSLEYLEQLPGTVFTRLYQQPSTALAIFRRMLPHLAKTFVMAMLYMPEPLPVADLEAWVRPDSSREKDQALNVLERLHILPSSPRAYKLSDSFAASLRLALTGGGNHRSFGVPCSTPDKHQVSIDFLDAYAQRQWETILYYVVSSAGTGMEGGVEISNGSKTLLQLGNFVVEKARRPTITQMGFEFLLQETNGQVWNLLIVYLDNAENLKMDPVDVLSFLFTLGSLTLGQDYSTANLSPTQIQMLEDLADFGLIYRRSPDSIRYYPTRLATTLTSDAPALLTSTAGPSASSLATATSEKSGFIIVETNYRIYAYTTSPLTTAILALFTHLTLRFPNMVAGKLTKESIQTAITYGITADQIVSYLTTHAHPQLRKTHPVLPPTVVDQIRLWQIEGDRMRATPGFLFKEFAGEEEYRGAVEYADTLGVLVWRNDGKRLFFVTRYEQLMGYFRNKPKKGAGAAG</sequence>
<reference evidence="11 12" key="1">
    <citation type="submission" date="2017-03" db="EMBL/GenBank/DDBJ databases">
        <title>Genomes of endolithic fungi from Antarctica.</title>
        <authorList>
            <person name="Coleine C."/>
            <person name="Masonjones S."/>
            <person name="Stajich J.E."/>
        </authorList>
    </citation>
    <scope>NUCLEOTIDE SEQUENCE [LARGE SCALE GENOMIC DNA]</scope>
    <source>
        <strain evidence="11 12">CCFEE 5187</strain>
    </source>
</reference>
<comment type="function">
    <text evidence="1">Component of the general transcription and DNA repair factor IIH (TFIIH) core complex, which is involved in general and transcription-coupled nucleotide excision repair (NER) of damaged DNA and, when complexed to TFIIK, in RNA transcription by RNA polymerase II. In NER, TFIIH acts by opening DNA around the lesion to allow the excision of the damaged oligonucleotide and its replacement by a new DNA fragment. In transcription, TFIIH has an essential role in transcription initiation. When the pre-initiation complex (PIC) has been established, TFIIH is required for promoter opening and promoter escape. Phosphorylation of the C-terminal tail (CTD) of the largest subunit of RNA polymerase II by the kinase module TFIIK controls the initiation of transcription.</text>
</comment>
<evidence type="ECO:0000256" key="7">
    <source>
        <dbReference type="ARBA" id="ARBA00023204"/>
    </source>
</evidence>
<comment type="function">
    <text evidence="9">Component of the general transcription and DNA repair factor IIH (TFIIH) core complex which is involved in general and transcription-coupled nucleotide excision repair (NER) of damaged DNA.</text>
</comment>
<dbReference type="GO" id="GO:0000439">
    <property type="term" value="C:transcription factor TFIIH core complex"/>
    <property type="evidence" value="ECO:0007669"/>
    <property type="project" value="InterPro"/>
</dbReference>
<dbReference type="Pfam" id="PF03849">
    <property type="entry name" value="Tfb2"/>
    <property type="match status" value="1"/>
</dbReference>
<dbReference type="GO" id="GO:0003690">
    <property type="term" value="F:double-stranded DNA binding"/>
    <property type="evidence" value="ECO:0007669"/>
    <property type="project" value="TreeGrafter"/>
</dbReference>
<dbReference type="GO" id="GO:0005675">
    <property type="term" value="C:transcription factor TFIIH holo complex"/>
    <property type="evidence" value="ECO:0007669"/>
    <property type="project" value="TreeGrafter"/>
</dbReference>
<comment type="caution">
    <text evidence="11">The sequence shown here is derived from an EMBL/GenBank/DDBJ whole genome shotgun (WGS) entry which is preliminary data.</text>
</comment>
<evidence type="ECO:0000313" key="11">
    <source>
        <dbReference type="EMBL" id="TKA64824.1"/>
    </source>
</evidence>
<dbReference type="EMBL" id="NAJN01001215">
    <property type="protein sequence ID" value="TKA64824.1"/>
    <property type="molecule type" value="Genomic_DNA"/>
</dbReference>
<evidence type="ECO:0000256" key="8">
    <source>
        <dbReference type="ARBA" id="ARBA00023242"/>
    </source>
</evidence>
<dbReference type="InterPro" id="IPR004598">
    <property type="entry name" value="TFIIH_p52/Tfb2"/>
</dbReference>
<keyword evidence="4 9" id="KW-0227">DNA damage</keyword>
<dbReference type="NCBIfam" id="TIGR00625">
    <property type="entry name" value="tfb2"/>
    <property type="match status" value="1"/>
</dbReference>
<dbReference type="GO" id="GO:0006289">
    <property type="term" value="P:nucleotide-excision repair"/>
    <property type="evidence" value="ECO:0007669"/>
    <property type="project" value="InterPro"/>
</dbReference>
<proteinExistence type="inferred from homology"/>
<dbReference type="Proteomes" id="UP000308768">
    <property type="component" value="Unassembled WGS sequence"/>
</dbReference>
<evidence type="ECO:0000256" key="2">
    <source>
        <dbReference type="ARBA" id="ARBA00004123"/>
    </source>
</evidence>
<evidence type="ECO:0000256" key="1">
    <source>
        <dbReference type="ARBA" id="ARBA00002817"/>
    </source>
</evidence>
<comment type="similarity">
    <text evidence="3 9">Belongs to the TFB2 family.</text>
</comment>
<keyword evidence="12" id="KW-1185">Reference proteome</keyword>
<keyword evidence="6 9" id="KW-0804">Transcription</keyword>
<dbReference type="InterPro" id="IPR040662">
    <property type="entry name" value="Tfb2_C"/>
</dbReference>
<evidence type="ECO:0000256" key="3">
    <source>
        <dbReference type="ARBA" id="ARBA00007132"/>
    </source>
</evidence>
<evidence type="ECO:0000256" key="9">
    <source>
        <dbReference type="RuleBase" id="RU364024"/>
    </source>
</evidence>
<organism evidence="11 12">
    <name type="scientific">Cryomyces minteri</name>
    <dbReference type="NCBI Taxonomy" id="331657"/>
    <lineage>
        <taxon>Eukaryota</taxon>
        <taxon>Fungi</taxon>
        <taxon>Dikarya</taxon>
        <taxon>Ascomycota</taxon>
        <taxon>Pezizomycotina</taxon>
        <taxon>Dothideomycetes</taxon>
        <taxon>Dothideomycetes incertae sedis</taxon>
        <taxon>Cryomyces</taxon>
    </lineage>
</organism>
<feature type="domain" description="Transcription factor Tfb2 C-terminal" evidence="10">
    <location>
        <begin position="391"/>
        <end position="454"/>
    </location>
</feature>
<evidence type="ECO:0000313" key="12">
    <source>
        <dbReference type="Proteomes" id="UP000308768"/>
    </source>
</evidence>
<gene>
    <name evidence="11" type="ORF">B0A49_07917</name>
</gene>
<protein>
    <recommendedName>
        <fullName evidence="9">RNA polymerase II transcription factor B subunit 2</fullName>
    </recommendedName>
</protein>
<dbReference type="Pfam" id="PF18307">
    <property type="entry name" value="Tfb2_C"/>
    <property type="match status" value="1"/>
</dbReference>
<dbReference type="OrthoDB" id="364513at2759"/>
<evidence type="ECO:0000256" key="6">
    <source>
        <dbReference type="ARBA" id="ARBA00023163"/>
    </source>
</evidence>
<dbReference type="AlphaFoldDB" id="A0A4U0WNH5"/>
<keyword evidence="5 9" id="KW-0805">Transcription regulation</keyword>
<dbReference type="GO" id="GO:0001671">
    <property type="term" value="F:ATPase activator activity"/>
    <property type="evidence" value="ECO:0007669"/>
    <property type="project" value="InterPro"/>
</dbReference>
<name>A0A4U0WNH5_9PEZI</name>
<accession>A0A4U0WNH5</accession>
<keyword evidence="8 9" id="KW-0539">Nucleus</keyword>
<evidence type="ECO:0000256" key="4">
    <source>
        <dbReference type="ARBA" id="ARBA00022763"/>
    </source>
</evidence>
<keyword evidence="7 9" id="KW-0234">DNA repair</keyword>
<dbReference type="STRING" id="331657.A0A4U0WNH5"/>
<comment type="subcellular location">
    <subcellularLocation>
        <location evidence="2 9">Nucleus</location>
    </subcellularLocation>
</comment>
<evidence type="ECO:0000259" key="10">
    <source>
        <dbReference type="Pfam" id="PF18307"/>
    </source>
</evidence>
<dbReference type="Gene3D" id="3.30.70.2610">
    <property type="match status" value="1"/>
</dbReference>
<evidence type="ECO:0000256" key="5">
    <source>
        <dbReference type="ARBA" id="ARBA00023015"/>
    </source>
</evidence>
<dbReference type="PANTHER" id="PTHR13152:SF0">
    <property type="entry name" value="GENERAL TRANSCRIPTION FACTOR IIH SUBUNIT 4"/>
    <property type="match status" value="1"/>
</dbReference>
<dbReference type="PANTHER" id="PTHR13152">
    <property type="entry name" value="TFIIH, POLYPEPTIDE 4"/>
    <property type="match status" value="1"/>
</dbReference>